<evidence type="ECO:0000256" key="1">
    <source>
        <dbReference type="SAM" id="SignalP"/>
    </source>
</evidence>
<keyword evidence="3" id="KW-1185">Reference proteome</keyword>
<dbReference type="EMBL" id="QGMK01000109">
    <property type="protein sequence ID" value="TVY84167.1"/>
    <property type="molecule type" value="Genomic_DNA"/>
</dbReference>
<dbReference type="AlphaFoldDB" id="A0A8T9CI23"/>
<feature type="chain" id="PRO_5035904120" evidence="1">
    <location>
        <begin position="24"/>
        <end position="203"/>
    </location>
</feature>
<gene>
    <name evidence="2" type="ORF">LSUE1_G004048</name>
</gene>
<comment type="caution">
    <text evidence="2">The sequence shown here is derived from an EMBL/GenBank/DDBJ whole genome shotgun (WGS) entry which is preliminary data.</text>
</comment>
<keyword evidence="1" id="KW-0732">Signal</keyword>
<evidence type="ECO:0000313" key="3">
    <source>
        <dbReference type="Proteomes" id="UP000469558"/>
    </source>
</evidence>
<reference evidence="2 3" key="1">
    <citation type="submission" date="2018-05" db="EMBL/GenBank/DDBJ databases">
        <title>Genome sequencing and assembly of the regulated plant pathogen Lachnellula willkommii and related sister species for the development of diagnostic species identification markers.</title>
        <authorList>
            <person name="Giroux E."/>
            <person name="Bilodeau G."/>
        </authorList>
    </citation>
    <scope>NUCLEOTIDE SEQUENCE [LARGE SCALE GENOMIC DNA]</scope>
    <source>
        <strain evidence="2 3">CBS 268.59</strain>
    </source>
</reference>
<accession>A0A8T9CI23</accession>
<name>A0A8T9CI23_9HELO</name>
<proteinExistence type="predicted"/>
<dbReference type="Proteomes" id="UP000469558">
    <property type="component" value="Unassembled WGS sequence"/>
</dbReference>
<feature type="signal peptide" evidence="1">
    <location>
        <begin position="1"/>
        <end position="23"/>
    </location>
</feature>
<protein>
    <submittedName>
        <fullName evidence="2">Uncharacterized protein</fullName>
    </submittedName>
</protein>
<organism evidence="2 3">
    <name type="scientific">Lachnellula suecica</name>
    <dbReference type="NCBI Taxonomy" id="602035"/>
    <lineage>
        <taxon>Eukaryota</taxon>
        <taxon>Fungi</taxon>
        <taxon>Dikarya</taxon>
        <taxon>Ascomycota</taxon>
        <taxon>Pezizomycotina</taxon>
        <taxon>Leotiomycetes</taxon>
        <taxon>Helotiales</taxon>
        <taxon>Lachnaceae</taxon>
        <taxon>Lachnellula</taxon>
    </lineage>
</organism>
<sequence length="203" mass="21935">MQFTTTILSLALSAICLFNQVTGAAVSSPSPFDDKDITWTKPIFKGVLNGHAYEIEGTVTEVIAELEARHPGALAARTAAQSSLPNEVLRPRNKDGIICAPVPGQDFGWADTPSIKTGIQLLSSWVGDRFYIGGGPGNCGVVYCSNHAAIAVCNDRPEPIWPACQYVATYAQDIVDRCTDWPRGRTGGQEFDTDRYNIVIGRC</sequence>
<dbReference type="PANTHER" id="PTHR35605:SF1">
    <property type="entry name" value="ECP2 EFFECTOR PROTEIN DOMAIN-CONTAINING PROTEIN-RELATED"/>
    <property type="match status" value="1"/>
</dbReference>
<evidence type="ECO:0000313" key="2">
    <source>
        <dbReference type="EMBL" id="TVY84167.1"/>
    </source>
</evidence>
<dbReference type="PANTHER" id="PTHR35605">
    <property type="entry name" value="ECP2 EFFECTOR PROTEIN DOMAIN-CONTAINING PROTEIN-RELATED"/>
    <property type="match status" value="1"/>
</dbReference>
<dbReference type="OrthoDB" id="3466524at2759"/>